<dbReference type="STRING" id="310782.SAMN05216499_109214"/>
<sequence>MPVIEVYAPVPGPGAERLRALSNQVTTLLGNGPGLCWVMWSHVGPAECYRPEWDAGSIAPVVFVTCKDHYPAERVAQLNATVAEYLAKVLDCPLDEVYVADRRVRSGELFTRGVTARWDTAPSGDAVTASDNARGDR</sequence>
<dbReference type="EMBL" id="FRBI01000009">
    <property type="protein sequence ID" value="SHM25560.1"/>
    <property type="molecule type" value="Genomic_DNA"/>
</dbReference>
<dbReference type="OrthoDB" id="4232459at2"/>
<dbReference type="InterPro" id="IPR014347">
    <property type="entry name" value="Tautomerase/MIF_sf"/>
</dbReference>
<dbReference type="AlphaFoldDB" id="A0A1M7HAV6"/>
<evidence type="ECO:0000313" key="1">
    <source>
        <dbReference type="EMBL" id="SHM25560.1"/>
    </source>
</evidence>
<evidence type="ECO:0000313" key="2">
    <source>
        <dbReference type="Proteomes" id="UP000184111"/>
    </source>
</evidence>
<dbReference type="RefSeq" id="WP_073498864.1">
    <property type="nucleotide sequence ID" value="NZ_FRBI01000009.1"/>
</dbReference>
<evidence type="ECO:0008006" key="3">
    <source>
        <dbReference type="Google" id="ProtNLM"/>
    </source>
</evidence>
<keyword evidence="2" id="KW-1185">Reference proteome</keyword>
<name>A0A1M7HAV6_9ACTN</name>
<protein>
    <recommendedName>
        <fullName evidence="3">Tautomerase enzyme</fullName>
    </recommendedName>
</protein>
<dbReference type="SUPFAM" id="SSF55331">
    <property type="entry name" value="Tautomerase/MIF"/>
    <property type="match status" value="1"/>
</dbReference>
<gene>
    <name evidence="1" type="ORF">SAMN05216499_109214</name>
</gene>
<dbReference type="Proteomes" id="UP000184111">
    <property type="component" value="Unassembled WGS sequence"/>
</dbReference>
<proteinExistence type="predicted"/>
<accession>A0A1M7HAV6</accession>
<organism evidence="1 2">
    <name type="scientific">Actinacidiphila paucisporea</name>
    <dbReference type="NCBI Taxonomy" id="310782"/>
    <lineage>
        <taxon>Bacteria</taxon>
        <taxon>Bacillati</taxon>
        <taxon>Actinomycetota</taxon>
        <taxon>Actinomycetes</taxon>
        <taxon>Kitasatosporales</taxon>
        <taxon>Streptomycetaceae</taxon>
        <taxon>Actinacidiphila</taxon>
    </lineage>
</organism>
<reference evidence="1 2" key="1">
    <citation type="submission" date="2016-11" db="EMBL/GenBank/DDBJ databases">
        <authorList>
            <person name="Jaros S."/>
            <person name="Januszkiewicz K."/>
            <person name="Wedrychowicz H."/>
        </authorList>
    </citation>
    <scope>NUCLEOTIDE SEQUENCE [LARGE SCALE GENOMIC DNA]</scope>
    <source>
        <strain evidence="1 2">CGMCC 4.2025</strain>
    </source>
</reference>